<keyword evidence="1" id="KW-0328">Glycosyltransferase</keyword>
<evidence type="ECO:0000313" key="5">
    <source>
        <dbReference type="EMBL" id="MCF4120261.1"/>
    </source>
</evidence>
<evidence type="ECO:0000256" key="2">
    <source>
        <dbReference type="ARBA" id="ARBA00022679"/>
    </source>
</evidence>
<keyword evidence="2" id="KW-0808">Transferase</keyword>
<dbReference type="AlphaFoldDB" id="A0AA41QCT8"/>
<protein>
    <submittedName>
        <fullName evidence="5">Uncharacterized protein</fullName>
    </submittedName>
</protein>
<dbReference type="InterPro" id="IPR029044">
    <property type="entry name" value="Nucleotide-diphossugar_trans"/>
</dbReference>
<dbReference type="PANTHER" id="PTHR13778">
    <property type="entry name" value="GLYCOSYLTRANSFERASE 8 DOMAIN-CONTAINING PROTEIN"/>
    <property type="match status" value="1"/>
</dbReference>
<evidence type="ECO:0000313" key="6">
    <source>
        <dbReference type="Proteomes" id="UP001165405"/>
    </source>
</evidence>
<dbReference type="PANTHER" id="PTHR13778:SF47">
    <property type="entry name" value="LIPOPOLYSACCHARIDE 1,3-GALACTOSYLTRANSFERASE"/>
    <property type="match status" value="1"/>
</dbReference>
<feature type="region of interest" description="Disordered" evidence="4">
    <location>
        <begin position="46"/>
        <end position="70"/>
    </location>
</feature>
<dbReference type="Proteomes" id="UP001165405">
    <property type="component" value="Unassembled WGS sequence"/>
</dbReference>
<keyword evidence="6" id="KW-1185">Reference proteome</keyword>
<comment type="caution">
    <text evidence="5">The sequence shown here is derived from an EMBL/GenBank/DDBJ whole genome shotgun (WGS) entry which is preliminary data.</text>
</comment>
<reference evidence="5" key="1">
    <citation type="submission" date="2022-01" db="EMBL/GenBank/DDBJ databases">
        <title>Antribacter sp. nov., isolated from Guizhou of China.</title>
        <authorList>
            <person name="Chengliang C."/>
            <person name="Ya Z."/>
        </authorList>
    </citation>
    <scope>NUCLEOTIDE SEQUENCE</scope>
    <source>
        <strain evidence="5">KLBMP 9083</strain>
    </source>
</reference>
<organism evidence="5 6">
    <name type="scientific">Antribacter soli</name>
    <dbReference type="NCBI Taxonomy" id="2910976"/>
    <lineage>
        <taxon>Bacteria</taxon>
        <taxon>Bacillati</taxon>
        <taxon>Actinomycetota</taxon>
        <taxon>Actinomycetes</taxon>
        <taxon>Micrococcales</taxon>
        <taxon>Promicromonosporaceae</taxon>
        <taxon>Antribacter</taxon>
    </lineage>
</organism>
<dbReference type="GO" id="GO:0046872">
    <property type="term" value="F:metal ion binding"/>
    <property type="evidence" value="ECO:0007669"/>
    <property type="project" value="UniProtKB-KW"/>
</dbReference>
<dbReference type="InterPro" id="IPR050748">
    <property type="entry name" value="Glycosyltrans_8_dom-fam"/>
</dbReference>
<proteinExistence type="predicted"/>
<dbReference type="Gene3D" id="3.90.550.10">
    <property type="entry name" value="Spore Coat Polysaccharide Biosynthesis Protein SpsA, Chain A"/>
    <property type="match status" value="1"/>
</dbReference>
<dbReference type="GO" id="GO:0016757">
    <property type="term" value="F:glycosyltransferase activity"/>
    <property type="evidence" value="ECO:0007669"/>
    <property type="project" value="UniProtKB-KW"/>
</dbReference>
<evidence type="ECO:0000256" key="1">
    <source>
        <dbReference type="ARBA" id="ARBA00022676"/>
    </source>
</evidence>
<sequence length="902" mass="98780">MPPVSRRHTGFHTGEEAHATLTQDVAEGVADALHTADLHATELRPVTPSAQESWTAAKEDNRQPLEAWSAPNRSWDKPFVEVVEPLTGDAVVTQAIRRGLPVDEAVATAVRDAKAIKTGEWRALCHSLAAYPATRTAGVVGSALIAQRSGLRDLAWDLLSSLEDADAARLAPAEYLRAGIAARDPRAVPAATAWVEHGLVTDPAVLLELARLFFVADEPGTAQVAVDAARKAPGLTPATAGSLDYLEPWIRKAAYPEPTPRVPAGHVSFAVIDYKAPDEVVSSSNIGDNVQTVASLGHLLRHENLRLHGPAEIVEPVQFLQGRVRREHVVPGAGADVQLTVVQRDVTYLDSVPENTWMLAFGWYMHNQFDLRFGFPFHENLNPLFVSFHVNKHAVLTPTAVDYLKAHGPIGCRDWTTVHLLLNAGVPAFFSGCLTTTVNTVFPVEHEAAPADAPVVYVDTQAPSIDDAYVTHSYPEVRSASFGTNLRDAVALLDSYRTSYTKVVTSRLHCFLPSWSIGANVDFTPKNNADIRFAGLLDADEVDRLAMQKRIRDLVAPAMSRILAGASRDDVYATWNEVTAPLVEHARRVHAEPVAAPVSSFDVGAVVAGVRATRVVVPAVSPRSGATLEVAVALDGNLRAQMEVVVGGVVEHTDRPVRVFALTREHGPADHARLAELFPEVTFEWYACDDVDYGPVLGMLKHITVATMDRLLLPELLPHVDKVLYHDLDALAVTDLAPLFDTDLGGAPLMARPSISYNYRHGIGNVIRSTRLLRHDPQAARELVLSTTQRHRHGFRGFNAGILLLNLAVMRTDRFTAEFVPYAERYGLNDQDILNAYAGSRYLLLEDRWNSWPTQEIVTDPALIHWAGPVKPWNPDSYIHLKEHWLRGEAVIAERRAAVAAR</sequence>
<dbReference type="InterPro" id="IPR002495">
    <property type="entry name" value="Glyco_trans_8"/>
</dbReference>
<name>A0AA41QCT8_9MICO</name>
<gene>
    <name evidence="5" type="ORF">L1785_04635</name>
</gene>
<accession>A0AA41QCT8</accession>
<dbReference type="Pfam" id="PF01501">
    <property type="entry name" value="Glyco_transf_8"/>
    <property type="match status" value="1"/>
</dbReference>
<dbReference type="SUPFAM" id="SSF53448">
    <property type="entry name" value="Nucleotide-diphospho-sugar transferases"/>
    <property type="match status" value="1"/>
</dbReference>
<evidence type="ECO:0000256" key="4">
    <source>
        <dbReference type="SAM" id="MobiDB-lite"/>
    </source>
</evidence>
<keyword evidence="3" id="KW-0479">Metal-binding</keyword>
<dbReference type="EMBL" id="JAKGSG010000018">
    <property type="protein sequence ID" value="MCF4120261.1"/>
    <property type="molecule type" value="Genomic_DNA"/>
</dbReference>
<dbReference type="RefSeq" id="WP_236088011.1">
    <property type="nucleotide sequence ID" value="NZ_JAKGSG010000018.1"/>
</dbReference>
<evidence type="ECO:0000256" key="3">
    <source>
        <dbReference type="ARBA" id="ARBA00022723"/>
    </source>
</evidence>